<organism evidence="6 7">
    <name type="scientific">Deinococcus malanensis</name>
    <dbReference type="NCBI Taxonomy" id="1706855"/>
    <lineage>
        <taxon>Bacteria</taxon>
        <taxon>Thermotogati</taxon>
        <taxon>Deinococcota</taxon>
        <taxon>Deinococci</taxon>
        <taxon>Deinococcales</taxon>
        <taxon>Deinococcaceae</taxon>
        <taxon>Deinococcus</taxon>
    </lineage>
</organism>
<dbReference type="Pfam" id="PF03466">
    <property type="entry name" value="LysR_substrate"/>
    <property type="match status" value="1"/>
</dbReference>
<gene>
    <name evidence="6" type="ORF">GCM10008955_31170</name>
</gene>
<protein>
    <submittedName>
        <fullName evidence="6">LysR family transcriptional regulator</fullName>
    </submittedName>
</protein>
<dbReference type="CDD" id="cd05466">
    <property type="entry name" value="PBP2_LTTR_substrate"/>
    <property type="match status" value="1"/>
</dbReference>
<dbReference type="EMBL" id="BMPP01000014">
    <property type="protein sequence ID" value="GGK34975.1"/>
    <property type="molecule type" value="Genomic_DNA"/>
</dbReference>
<reference evidence="7" key="1">
    <citation type="journal article" date="2019" name="Int. J. Syst. Evol. Microbiol.">
        <title>The Global Catalogue of Microorganisms (GCM) 10K type strain sequencing project: providing services to taxonomists for standard genome sequencing and annotation.</title>
        <authorList>
            <consortium name="The Broad Institute Genomics Platform"/>
            <consortium name="The Broad Institute Genome Sequencing Center for Infectious Disease"/>
            <person name="Wu L."/>
            <person name="Ma J."/>
        </authorList>
    </citation>
    <scope>NUCLEOTIDE SEQUENCE [LARGE SCALE GENOMIC DNA]</scope>
    <source>
        <strain evidence="7">JCM 30331</strain>
    </source>
</reference>
<dbReference type="InterPro" id="IPR000847">
    <property type="entry name" value="LysR_HTH_N"/>
</dbReference>
<dbReference type="Gene3D" id="3.40.190.10">
    <property type="entry name" value="Periplasmic binding protein-like II"/>
    <property type="match status" value="2"/>
</dbReference>
<dbReference type="InterPro" id="IPR036388">
    <property type="entry name" value="WH-like_DNA-bd_sf"/>
</dbReference>
<feature type="domain" description="HTH lysR-type" evidence="5">
    <location>
        <begin position="1"/>
        <end position="62"/>
    </location>
</feature>
<dbReference type="PANTHER" id="PTHR30346">
    <property type="entry name" value="TRANSCRIPTIONAL DUAL REGULATOR HCAR-RELATED"/>
    <property type="match status" value="1"/>
</dbReference>
<evidence type="ECO:0000256" key="1">
    <source>
        <dbReference type="ARBA" id="ARBA00009437"/>
    </source>
</evidence>
<dbReference type="Gene3D" id="1.10.10.10">
    <property type="entry name" value="Winged helix-like DNA-binding domain superfamily/Winged helix DNA-binding domain"/>
    <property type="match status" value="1"/>
</dbReference>
<evidence type="ECO:0000256" key="2">
    <source>
        <dbReference type="ARBA" id="ARBA00023015"/>
    </source>
</evidence>
<keyword evidence="2" id="KW-0805">Transcription regulation</keyword>
<evidence type="ECO:0000313" key="7">
    <source>
        <dbReference type="Proteomes" id="UP000647587"/>
    </source>
</evidence>
<comment type="similarity">
    <text evidence="1">Belongs to the LysR transcriptional regulatory family.</text>
</comment>
<keyword evidence="4" id="KW-0804">Transcription</keyword>
<evidence type="ECO:0000256" key="3">
    <source>
        <dbReference type="ARBA" id="ARBA00023125"/>
    </source>
</evidence>
<dbReference type="RefSeq" id="WP_189010418.1">
    <property type="nucleotide sequence ID" value="NZ_BMPP01000014.1"/>
</dbReference>
<evidence type="ECO:0000256" key="4">
    <source>
        <dbReference type="ARBA" id="ARBA00023163"/>
    </source>
</evidence>
<evidence type="ECO:0000259" key="5">
    <source>
        <dbReference type="PROSITE" id="PS50931"/>
    </source>
</evidence>
<dbReference type="PANTHER" id="PTHR30346:SF0">
    <property type="entry name" value="HCA OPERON TRANSCRIPTIONAL ACTIVATOR HCAR"/>
    <property type="match status" value="1"/>
</dbReference>
<keyword evidence="7" id="KW-1185">Reference proteome</keyword>
<dbReference type="Pfam" id="PF00126">
    <property type="entry name" value="HTH_1"/>
    <property type="match status" value="1"/>
</dbReference>
<dbReference type="SUPFAM" id="SSF46785">
    <property type="entry name" value="Winged helix' DNA-binding domain"/>
    <property type="match status" value="1"/>
</dbReference>
<dbReference type="InterPro" id="IPR036390">
    <property type="entry name" value="WH_DNA-bd_sf"/>
</dbReference>
<accession>A0ABQ2EZ73</accession>
<comment type="caution">
    <text evidence="6">The sequence shown here is derived from an EMBL/GenBank/DDBJ whole genome shotgun (WGS) entry which is preliminary data.</text>
</comment>
<keyword evidence="3" id="KW-0238">DNA-binding</keyword>
<proteinExistence type="inferred from homology"/>
<name>A0ABQ2EZ73_9DEIO</name>
<dbReference type="SUPFAM" id="SSF53850">
    <property type="entry name" value="Periplasmic binding protein-like II"/>
    <property type="match status" value="1"/>
</dbReference>
<dbReference type="PROSITE" id="PS50931">
    <property type="entry name" value="HTH_LYSR"/>
    <property type="match status" value="1"/>
</dbReference>
<dbReference type="Proteomes" id="UP000647587">
    <property type="component" value="Unassembled WGS sequence"/>
</dbReference>
<dbReference type="InterPro" id="IPR005119">
    <property type="entry name" value="LysR_subst-bd"/>
</dbReference>
<evidence type="ECO:0000313" key="6">
    <source>
        <dbReference type="EMBL" id="GGK34975.1"/>
    </source>
</evidence>
<sequence>MPATATLIQLRAFVAAAESGSFGRAAVVLGLSPSSVSESVQALEQLHGQPLFQRSPRGITLTPAGERALPHARLTVHHSEDFALAVDERRALEGTLTVATFRSLGVHLLPPILALLRRRHPGLQVRILDGTLGEGGEQLVQDGRADVAFLELSAQTPLLTQPVIHDDYVVVCPRSHQAGPLTADMLQAQPLLLFPQEHACNATVHRHLQSFLPPDMVVQEIAEDEVMLSMVEHGLGLAVMPRLAVLPLRENLMVHPLPVPLPRVLGIAIKPGRTGLPHLRAFTEALRAYQATPAFARLQALLQSA</sequence>